<dbReference type="PROSITE" id="PS51257">
    <property type="entry name" value="PROKAR_LIPOPROTEIN"/>
    <property type="match status" value="1"/>
</dbReference>
<reference evidence="2" key="1">
    <citation type="submission" date="2022-12" db="EMBL/GenBank/DDBJ databases">
        <authorList>
            <person name="Alioto T."/>
            <person name="Alioto T."/>
            <person name="Gomez Garrido J."/>
        </authorList>
    </citation>
    <scope>NUCLEOTIDE SEQUENCE</scope>
</reference>
<evidence type="ECO:0000256" key="1">
    <source>
        <dbReference type="SAM" id="Phobius"/>
    </source>
</evidence>
<name>A0AA35PU16_9SAUR</name>
<dbReference type="InterPro" id="IPR026100">
    <property type="entry name" value="Tmem223"/>
</dbReference>
<dbReference type="PANTHER" id="PTHR14549">
    <property type="entry name" value="TRANSMEMBRANE PROTEIN 223"/>
    <property type="match status" value="1"/>
</dbReference>
<keyword evidence="1" id="KW-0472">Membrane</keyword>
<dbReference type="PANTHER" id="PTHR14549:SF2">
    <property type="entry name" value="TRANSMEMBRANE PROTEIN 223"/>
    <property type="match status" value="1"/>
</dbReference>
<dbReference type="InterPro" id="IPR045325">
    <property type="entry name" value="TMEM70/TMEM186/TMEM223"/>
</dbReference>
<dbReference type="EMBL" id="OX395143">
    <property type="protein sequence ID" value="CAI5798160.1"/>
    <property type="molecule type" value="Genomic_DNA"/>
</dbReference>
<feature type="transmembrane region" description="Helical" evidence="1">
    <location>
        <begin position="149"/>
        <end position="169"/>
    </location>
</feature>
<gene>
    <name evidence="2" type="ORF">PODLI_1B014756</name>
</gene>
<accession>A0AA35PU16</accession>
<dbReference type="Pfam" id="PF06979">
    <property type="entry name" value="TMEM70"/>
    <property type="match status" value="1"/>
</dbReference>
<keyword evidence="1" id="KW-1133">Transmembrane helix</keyword>
<sequence>MLHCTWRAGLRIGGLAGGGVGSCGVWRLWGRADPQHPVRFWSWGARRADGAELPRRWGARGVQTAFPLDTNVPRDVLLFQHDRGRFFRILGLFCAGQFVFWAYLAHFAFHGLRDVRASRPEPDPQHGDRPLPTLPGGATIQLSSNKWRFGFTASCLTVGSLILAAGFVFSRRSVSRILLHRGGQEVTFTTYYPLGWTSSFTVPLRHVSCMSHRSEVPAMMPLKVKGRAFYFLLDKQGRITNTKLFDITVGAYRKL</sequence>
<dbReference type="AlphaFoldDB" id="A0AA35PU16"/>
<evidence type="ECO:0000313" key="2">
    <source>
        <dbReference type="EMBL" id="CAI5798160.1"/>
    </source>
</evidence>
<keyword evidence="1" id="KW-0812">Transmembrane</keyword>
<protein>
    <recommendedName>
        <fullName evidence="4">Transmembrane protein 223</fullName>
    </recommendedName>
</protein>
<feature type="transmembrane region" description="Helical" evidence="1">
    <location>
        <begin position="89"/>
        <end position="109"/>
    </location>
</feature>
<organism evidence="2 3">
    <name type="scientific">Podarcis lilfordi</name>
    <name type="common">Lilford's wall lizard</name>
    <dbReference type="NCBI Taxonomy" id="74358"/>
    <lineage>
        <taxon>Eukaryota</taxon>
        <taxon>Metazoa</taxon>
        <taxon>Chordata</taxon>
        <taxon>Craniata</taxon>
        <taxon>Vertebrata</taxon>
        <taxon>Euteleostomi</taxon>
        <taxon>Lepidosauria</taxon>
        <taxon>Squamata</taxon>
        <taxon>Bifurcata</taxon>
        <taxon>Unidentata</taxon>
        <taxon>Episquamata</taxon>
        <taxon>Laterata</taxon>
        <taxon>Lacertibaenia</taxon>
        <taxon>Lacertidae</taxon>
        <taxon>Podarcis</taxon>
    </lineage>
</organism>
<dbReference type="GO" id="GO:0007399">
    <property type="term" value="P:nervous system development"/>
    <property type="evidence" value="ECO:0007669"/>
    <property type="project" value="TreeGrafter"/>
</dbReference>
<dbReference type="Proteomes" id="UP001178461">
    <property type="component" value="Chromosome 16"/>
</dbReference>
<proteinExistence type="predicted"/>
<evidence type="ECO:0000313" key="3">
    <source>
        <dbReference type="Proteomes" id="UP001178461"/>
    </source>
</evidence>
<dbReference type="GO" id="GO:0005739">
    <property type="term" value="C:mitochondrion"/>
    <property type="evidence" value="ECO:0007669"/>
    <property type="project" value="TreeGrafter"/>
</dbReference>
<evidence type="ECO:0008006" key="4">
    <source>
        <dbReference type="Google" id="ProtNLM"/>
    </source>
</evidence>
<keyword evidence="3" id="KW-1185">Reference proteome</keyword>